<dbReference type="PANTHER" id="PTHR24198:SF165">
    <property type="entry name" value="ANKYRIN REPEAT-CONTAINING PROTEIN-RELATED"/>
    <property type="match status" value="1"/>
</dbReference>
<feature type="repeat" description="ANK" evidence="3">
    <location>
        <begin position="1279"/>
        <end position="1316"/>
    </location>
</feature>
<dbReference type="Gene3D" id="1.25.40.20">
    <property type="entry name" value="Ankyrin repeat-containing domain"/>
    <property type="match status" value="12"/>
</dbReference>
<feature type="repeat" description="ANK" evidence="3">
    <location>
        <begin position="2073"/>
        <end position="2098"/>
    </location>
</feature>
<evidence type="ECO:0000256" key="3">
    <source>
        <dbReference type="PROSITE-ProRule" id="PRU00023"/>
    </source>
</evidence>
<feature type="repeat" description="ANK" evidence="3">
    <location>
        <begin position="1381"/>
        <end position="1418"/>
    </location>
</feature>
<keyword evidence="7" id="KW-1185">Reference proteome</keyword>
<dbReference type="SMART" id="SM00248">
    <property type="entry name" value="ANK"/>
    <property type="match status" value="33"/>
</dbReference>
<feature type="domain" description="GPI inositol-deacylase winged helix" evidence="5">
    <location>
        <begin position="128"/>
        <end position="205"/>
    </location>
</feature>
<accession>A0AAD4BVZ0</accession>
<feature type="repeat" description="ANK" evidence="3">
    <location>
        <begin position="1317"/>
        <end position="1344"/>
    </location>
</feature>
<feature type="repeat" description="ANK" evidence="3">
    <location>
        <begin position="612"/>
        <end position="636"/>
    </location>
</feature>
<feature type="repeat" description="ANK" evidence="3">
    <location>
        <begin position="1725"/>
        <end position="1752"/>
    </location>
</feature>
<evidence type="ECO:0000256" key="1">
    <source>
        <dbReference type="ARBA" id="ARBA00022737"/>
    </source>
</evidence>
<dbReference type="Proteomes" id="UP001194468">
    <property type="component" value="Unassembled WGS sequence"/>
</dbReference>
<dbReference type="Pfam" id="PF12796">
    <property type="entry name" value="Ank_2"/>
    <property type="match status" value="11"/>
</dbReference>
<name>A0AAD4BVZ0_BOLED</name>
<dbReference type="SUPFAM" id="SSF48403">
    <property type="entry name" value="Ankyrin repeat"/>
    <property type="match status" value="7"/>
</dbReference>
<reference evidence="6" key="1">
    <citation type="submission" date="2019-10" db="EMBL/GenBank/DDBJ databases">
        <authorList>
            <consortium name="DOE Joint Genome Institute"/>
            <person name="Kuo A."/>
            <person name="Miyauchi S."/>
            <person name="Kiss E."/>
            <person name="Drula E."/>
            <person name="Kohler A."/>
            <person name="Sanchez-Garcia M."/>
            <person name="Andreopoulos B."/>
            <person name="Barry K.W."/>
            <person name="Bonito G."/>
            <person name="Buee M."/>
            <person name="Carver A."/>
            <person name="Chen C."/>
            <person name="Cichocki N."/>
            <person name="Clum A."/>
            <person name="Culley D."/>
            <person name="Crous P.W."/>
            <person name="Fauchery L."/>
            <person name="Girlanda M."/>
            <person name="Hayes R."/>
            <person name="Keri Z."/>
            <person name="LaButti K."/>
            <person name="Lipzen A."/>
            <person name="Lombard V."/>
            <person name="Magnuson J."/>
            <person name="Maillard F."/>
            <person name="Morin E."/>
            <person name="Murat C."/>
            <person name="Nolan M."/>
            <person name="Ohm R."/>
            <person name="Pangilinan J."/>
            <person name="Pereira M."/>
            <person name="Perotto S."/>
            <person name="Peter M."/>
            <person name="Riley R."/>
            <person name="Sitrit Y."/>
            <person name="Stielow B."/>
            <person name="Szollosi G."/>
            <person name="Zifcakova L."/>
            <person name="Stursova M."/>
            <person name="Spatafora J.W."/>
            <person name="Tedersoo L."/>
            <person name="Vaario L.-M."/>
            <person name="Yamada A."/>
            <person name="Yan M."/>
            <person name="Wang P."/>
            <person name="Xu J."/>
            <person name="Bruns T."/>
            <person name="Baldrian P."/>
            <person name="Vilgalys R."/>
            <person name="Henrissat B."/>
            <person name="Grigoriev I.V."/>
            <person name="Hibbett D."/>
            <person name="Nagy L.G."/>
            <person name="Martin F.M."/>
        </authorList>
    </citation>
    <scope>NUCLEOTIDE SEQUENCE</scope>
    <source>
        <strain evidence="6">BED1</strain>
    </source>
</reference>
<proteinExistence type="predicted"/>
<feature type="repeat" description="ANK" evidence="3">
    <location>
        <begin position="1623"/>
        <end position="1648"/>
    </location>
</feature>
<dbReference type="InterPro" id="IPR036770">
    <property type="entry name" value="Ankyrin_rpt-contain_sf"/>
</dbReference>
<reference evidence="6" key="2">
    <citation type="journal article" date="2020" name="Nat. Commun.">
        <title>Large-scale genome sequencing of mycorrhizal fungi provides insights into the early evolution of symbiotic traits.</title>
        <authorList>
            <person name="Miyauchi S."/>
            <person name="Kiss E."/>
            <person name="Kuo A."/>
            <person name="Drula E."/>
            <person name="Kohler A."/>
            <person name="Sanchez-Garcia M."/>
            <person name="Morin E."/>
            <person name="Andreopoulos B."/>
            <person name="Barry K.W."/>
            <person name="Bonito G."/>
            <person name="Buee M."/>
            <person name="Carver A."/>
            <person name="Chen C."/>
            <person name="Cichocki N."/>
            <person name="Clum A."/>
            <person name="Culley D."/>
            <person name="Crous P.W."/>
            <person name="Fauchery L."/>
            <person name="Girlanda M."/>
            <person name="Hayes R.D."/>
            <person name="Keri Z."/>
            <person name="LaButti K."/>
            <person name="Lipzen A."/>
            <person name="Lombard V."/>
            <person name="Magnuson J."/>
            <person name="Maillard F."/>
            <person name="Murat C."/>
            <person name="Nolan M."/>
            <person name="Ohm R.A."/>
            <person name="Pangilinan J."/>
            <person name="Pereira M.F."/>
            <person name="Perotto S."/>
            <person name="Peter M."/>
            <person name="Pfister S."/>
            <person name="Riley R."/>
            <person name="Sitrit Y."/>
            <person name="Stielow J.B."/>
            <person name="Szollosi G."/>
            <person name="Zifcakova L."/>
            <person name="Stursova M."/>
            <person name="Spatafora J.W."/>
            <person name="Tedersoo L."/>
            <person name="Vaario L.M."/>
            <person name="Yamada A."/>
            <person name="Yan M."/>
            <person name="Wang P."/>
            <person name="Xu J."/>
            <person name="Bruns T."/>
            <person name="Baldrian P."/>
            <person name="Vilgalys R."/>
            <person name="Dunand C."/>
            <person name="Henrissat B."/>
            <person name="Grigoriev I.V."/>
            <person name="Hibbett D."/>
            <person name="Nagy L.G."/>
            <person name="Martin F.M."/>
        </authorList>
    </citation>
    <scope>NUCLEOTIDE SEQUENCE</scope>
    <source>
        <strain evidence="6">BED1</strain>
    </source>
</reference>
<evidence type="ECO:0000259" key="5">
    <source>
        <dbReference type="Pfam" id="PF22939"/>
    </source>
</evidence>
<evidence type="ECO:0000256" key="2">
    <source>
        <dbReference type="ARBA" id="ARBA00023043"/>
    </source>
</evidence>
<dbReference type="Pfam" id="PF00023">
    <property type="entry name" value="Ank"/>
    <property type="match status" value="1"/>
</dbReference>
<dbReference type="PANTHER" id="PTHR24198">
    <property type="entry name" value="ANKYRIN REPEAT AND PROTEIN KINASE DOMAIN-CONTAINING PROTEIN"/>
    <property type="match status" value="1"/>
</dbReference>
<feature type="repeat" description="ANK" evidence="3">
    <location>
        <begin position="1215"/>
        <end position="1242"/>
    </location>
</feature>
<feature type="repeat" description="ANK" evidence="3">
    <location>
        <begin position="1419"/>
        <end position="1444"/>
    </location>
</feature>
<feature type="repeat" description="ANK" evidence="3">
    <location>
        <begin position="1827"/>
        <end position="1854"/>
    </location>
</feature>
<feature type="repeat" description="ANK" evidence="3">
    <location>
        <begin position="1177"/>
        <end position="1214"/>
    </location>
</feature>
<feature type="repeat" description="ANK" evidence="3">
    <location>
        <begin position="2008"/>
        <end position="2030"/>
    </location>
</feature>
<evidence type="ECO:0000313" key="7">
    <source>
        <dbReference type="Proteomes" id="UP001194468"/>
    </source>
</evidence>
<dbReference type="InterPro" id="IPR002110">
    <property type="entry name" value="Ankyrin_rpt"/>
</dbReference>
<gene>
    <name evidence="6" type="ORF">L210DRAFT_3538637</name>
</gene>
<evidence type="ECO:0000256" key="4">
    <source>
        <dbReference type="SAM" id="MobiDB-lite"/>
    </source>
</evidence>
<feature type="repeat" description="ANK" evidence="3">
    <location>
        <begin position="814"/>
        <end position="846"/>
    </location>
</feature>
<sequence length="2142" mass="235649">MMIKDYVRLFVASRPLHIIVDLLSDLPFVSMEDMADELSADIELHVTRELDARPRLRDLDSGFKMEIRSVLCDKADGMFRWVKCSIDTLDLSFTPKHVRIALETLPKGLDETYERILLAIDAETLAGELAQRALTWLVAALRPLRLSEIMEALSINLQTRSLDTDNVPIHRGALLDACGSLVTYSEKTEIIILAHFSVKEYLVGEFTRTNLPAYHISSEQAHLVLAQSCMCYLSICLRHAQRPADASGSRTTGGSSQFMVRLHPKSHPLLDYALDDALDHFGHLGSTFKSALHDVTVLAEDIRRHSWIWDHVCIPGRWDRWESRGKPRWPAAVHDLRLYILVAFASDSFMEAFLRRITLKPKKGTNPLVYAAYFDKDKHARMLLSVGARLNQRGWETIGYRQSLPIEVAFWNRHFAMVTLFVEEGSTVPSHIFTDSFFKRTFPSSIVRLLLQTDEFAETINNCPSMTALHATKTSNHLFHNVAEQDLIAIIRRFTQVADENLAPNLIKEAFFRLAVAQGYFSAVQYLRTLGTSLPSDLLVRLHHYPGRWRTASMIQFLVENGADVLVSTSSGDSVLHAILHYGAIDPSEDDILEAVKLLVDLGCNPLEADFHGNTPLRIAIERGYISVAQYLLPLGEPLPSDLFVTLNRVQSDWYTTSMIHFLVENGVDPLVHTASGDTLLHIVLQFLYDDDKALEVVKVLVDHHCDPLEANSYGTTPVNIAVERGLISVARHLVTVGAYLPPDLPMTLRKSGWSTAPMIQFLVENHVNVLARNSNGDSMLHIVLQSLYDDDEALEVVKLLVSYGCDPLEANSRGNTPLHLAAERDLISIARYLLSFRSDITLRHELKMGPRMIRFLVENRVDVLVHSNDWENPLLHTTLQSIYSDDEALEAVKLLIGYGCDLLKTNPLGDTLLHAVVERGHDSVARYLLSLGIHPRPDLLITLNHRSWSGRTARIRMIPFLVENGVNILVHSSDGETLLHIILSATYTDNEALEAARILVYYGCDPLEVNTHGKAPLHIAIEQGYTSVARYLVSLGASLPPDLLTTLDPMWFRDATHMIPFLVDNGVNVLAHTRGGDSALHIVLQSLYDDESLEVVRVLVDHGCDPFEANARGTTPLGIAVEQGHISVAQYFVSLSAPLPPDLLVTLNRDRSRWSTTPMVRFLVENGVDVLAHADDGDSLLHVALQCSHGDDESLEVVRVLVDHGCDPFEANACGTTPLHIAVKRGYISVAQYFVSLGATLPPDLLVTLNRDRSCWSTIPTVRFLVDNGVDVLAHADDGDSLLHVALQCSHGDDESLEVVRVLVDHGCDPFEANACGTTPLHIAVKRGYISVAQYFVSLGATLPPDLLVTLNRDRSCWSTIPTVRFLVDNGVDVLAHADDGDSLLHVALQCSHGDDESLEVVRVLVDHGCDPFEANACGTTPLHIAVKRGHISVVQYFVSLGAPLPPDLLVTLNRDRSRWSTIPTVRFLVDNGVDVLAHADDGDSLLHVALQSKHGDDESLEVVRILVDHGCDPFEANACGITPLCIAVERGYISVAQYFVSLGAPLPPDLLITSNYLSWFPVAVRMVHFLVKNGVNVLAYDSNGNSALHIALQSLYNDDNALEAAKVLVAYGCNPLEANARGTTPLHIAVERGHISVAQYFVSLGAPLPPDLLVILDRAWSRWSTASMIRFLVENGVDVLAHANDGDSVLHIVLQSLYDDDEALEAAKVLVAYGCNPLEANARGTTPLGIAVEQGYIPVAQYFVSLGATLPPDLLITSNRLSWFRVAARMVHFVVKNGVDVLAYDSNGNSALPIVLQSLYDDDEALEAAKVLVAYGCNPLKANARGTTPLGIAVERGHISVAQYFVSLGATLPPDLLITSNRLSWFRVAARMVHFLVKNGVNVLAYDSNGNSALHIVLQSLYDDDEALEAAKVLVAYGCNPLEANARGTTPLCIAAERSHVSVASYLITQGASVLTKASNGDTVLHFATRGVYPYPYADEDADHHTLAAVEFFVGRVSDPAVPNDNGETPLHNAVDLGRLKTIKYLLSLNNPLPLDILFTAIQSDHNSGCCRYIVQTLVTSGCDTRTPNAEGDTPLQVAIKKGKVDVVKYLLSVGSVQKPSLEDLLSAAAALAPPSVQSEMRRKLSDRRARSESPELYHS</sequence>
<organism evidence="6 7">
    <name type="scientific">Boletus edulis BED1</name>
    <dbReference type="NCBI Taxonomy" id="1328754"/>
    <lineage>
        <taxon>Eukaryota</taxon>
        <taxon>Fungi</taxon>
        <taxon>Dikarya</taxon>
        <taxon>Basidiomycota</taxon>
        <taxon>Agaricomycotina</taxon>
        <taxon>Agaricomycetes</taxon>
        <taxon>Agaricomycetidae</taxon>
        <taxon>Boletales</taxon>
        <taxon>Boletineae</taxon>
        <taxon>Boletaceae</taxon>
        <taxon>Boletoideae</taxon>
        <taxon>Boletus</taxon>
    </lineage>
</organism>
<dbReference type="PROSITE" id="PS50088">
    <property type="entry name" value="ANK_REPEAT"/>
    <property type="match status" value="16"/>
</dbReference>
<feature type="region of interest" description="Disordered" evidence="4">
    <location>
        <begin position="2119"/>
        <end position="2142"/>
    </location>
</feature>
<protein>
    <submittedName>
        <fullName evidence="6">Ankyrin repeat-containing domain protein</fullName>
    </submittedName>
</protein>
<evidence type="ECO:0000313" key="6">
    <source>
        <dbReference type="EMBL" id="KAF8440871.1"/>
    </source>
</evidence>
<feature type="compositionally biased region" description="Basic and acidic residues" evidence="4">
    <location>
        <begin position="2122"/>
        <end position="2142"/>
    </location>
</feature>
<dbReference type="InterPro" id="IPR054471">
    <property type="entry name" value="GPIID_WHD"/>
</dbReference>
<feature type="repeat" description="ANK" evidence="3">
    <location>
        <begin position="1013"/>
        <end position="1040"/>
    </location>
</feature>
<dbReference type="Pfam" id="PF22939">
    <property type="entry name" value="WHD_GPIID"/>
    <property type="match status" value="1"/>
</dbReference>
<feature type="repeat" description="ANK" evidence="3">
    <location>
        <begin position="1483"/>
        <end position="1520"/>
    </location>
</feature>
<dbReference type="PROSITE" id="PS50297">
    <property type="entry name" value="ANK_REP_REGION"/>
    <property type="match status" value="12"/>
</dbReference>
<keyword evidence="1" id="KW-0677">Repeat</keyword>
<keyword evidence="2 3" id="KW-0040">ANK repeat</keyword>
<dbReference type="EMBL" id="WHUW01000011">
    <property type="protein sequence ID" value="KAF8440871.1"/>
    <property type="molecule type" value="Genomic_DNA"/>
</dbReference>
<comment type="caution">
    <text evidence="6">The sequence shown here is derived from an EMBL/GenBank/DDBJ whole genome shotgun (WGS) entry which is preliminary data.</text>
</comment>
<feature type="repeat" description="ANK" evidence="3">
    <location>
        <begin position="1929"/>
        <end position="1961"/>
    </location>
</feature>